<evidence type="ECO:0000313" key="3">
    <source>
        <dbReference type="Proteomes" id="UP000247634"/>
    </source>
</evidence>
<protein>
    <submittedName>
        <fullName evidence="2">Uncharacterized protein</fullName>
    </submittedName>
</protein>
<dbReference type="Proteomes" id="UP000247634">
    <property type="component" value="Chromosome"/>
</dbReference>
<dbReference type="RefSeq" id="WP_110627519.1">
    <property type="nucleotide sequence ID" value="NZ_CP029788.1"/>
</dbReference>
<gene>
    <name evidence="2" type="ORF">DMT42_09900</name>
</gene>
<reference evidence="2 3" key="1">
    <citation type="submission" date="2018-06" db="EMBL/GenBank/DDBJ databases">
        <title>The complete genome sequence of a nosiheptide producer Streptomyces actuosus ATCC 25421: deducing the ability of producing a new class III lantibiotics.</title>
        <authorList>
            <person name="Liu W."/>
            <person name="Sun F."/>
            <person name="Hu Y."/>
        </authorList>
    </citation>
    <scope>NUCLEOTIDE SEQUENCE [LARGE SCALE GENOMIC DNA]</scope>
    <source>
        <strain evidence="2 3">ATCC 25421</strain>
    </source>
</reference>
<proteinExistence type="predicted"/>
<dbReference type="AlphaFoldDB" id="A0A2U9NZ26"/>
<evidence type="ECO:0000256" key="1">
    <source>
        <dbReference type="SAM" id="MobiDB-lite"/>
    </source>
</evidence>
<accession>A0A2U9NZ26</accession>
<keyword evidence="3" id="KW-1185">Reference proteome</keyword>
<dbReference type="EMBL" id="CP029788">
    <property type="protein sequence ID" value="AWT42596.1"/>
    <property type="molecule type" value="Genomic_DNA"/>
</dbReference>
<organism evidence="2 3">
    <name type="scientific">Streptomyces actuosus</name>
    <dbReference type="NCBI Taxonomy" id="1885"/>
    <lineage>
        <taxon>Bacteria</taxon>
        <taxon>Bacillati</taxon>
        <taxon>Actinomycetota</taxon>
        <taxon>Actinomycetes</taxon>
        <taxon>Kitasatosporales</taxon>
        <taxon>Streptomycetaceae</taxon>
        <taxon>Streptomyces</taxon>
    </lineage>
</organism>
<sequence>MTQHDEAQPIRKSLLPCTPPPEWEFSTVYGAREEHTGTALFPGDTGPVVVRRRITYGDWEPVRPGHWADEPPTAADAVLAGQPTEPRPAWVDGDPLMEALASAVWEHCHTEQAPALVVDDPRNIAAAAATVARSAQPADRADLRDRIAAALAREDAHNAGYDHGFVGSYGADSETDGFVDAALAVLPPVDRAAILREAADRIDRPDLPPDFVDQFDSGAHWATAELRRMAAEAQPAQPQTDEAQHTGGNAEDCPLCRPEIDKTVLYPWICPGAPQPPAQP</sequence>
<name>A0A2U9NZ26_STRAS</name>
<feature type="region of interest" description="Disordered" evidence="1">
    <location>
        <begin position="230"/>
        <end position="254"/>
    </location>
</feature>
<dbReference type="KEGG" id="sact:DMT42_09900"/>
<dbReference type="OrthoDB" id="4338741at2"/>
<evidence type="ECO:0000313" key="2">
    <source>
        <dbReference type="EMBL" id="AWT42596.1"/>
    </source>
</evidence>